<accession>A0ABY7GKN2</accession>
<feature type="coiled-coil region" evidence="8">
    <location>
        <begin position="399"/>
        <end position="432"/>
    </location>
</feature>
<keyword evidence="3" id="KW-0813">Transport</keyword>
<gene>
    <name evidence="9" type="ORF">NM686_000710</name>
</gene>
<evidence type="ECO:0000256" key="7">
    <source>
        <dbReference type="ARBA" id="ARBA00023237"/>
    </source>
</evidence>
<evidence type="ECO:0000313" key="9">
    <source>
        <dbReference type="EMBL" id="WAR45061.1"/>
    </source>
</evidence>
<dbReference type="SUPFAM" id="SSF56954">
    <property type="entry name" value="Outer membrane efflux proteins (OEP)"/>
    <property type="match status" value="1"/>
</dbReference>
<proteinExistence type="inferred from homology"/>
<dbReference type="InterPro" id="IPR003423">
    <property type="entry name" value="OMP_efflux"/>
</dbReference>
<keyword evidence="4" id="KW-1134">Transmembrane beta strand</keyword>
<dbReference type="PANTHER" id="PTHR30026">
    <property type="entry name" value="OUTER MEMBRANE PROTEIN TOLC"/>
    <property type="match status" value="1"/>
</dbReference>
<keyword evidence="5" id="KW-0812">Transmembrane</keyword>
<keyword evidence="8" id="KW-0175">Coiled coil</keyword>
<dbReference type="Pfam" id="PF02321">
    <property type="entry name" value="OEP"/>
    <property type="match status" value="1"/>
</dbReference>
<protein>
    <submittedName>
        <fullName evidence="9">TolC family protein</fullName>
    </submittedName>
</protein>
<feature type="coiled-coil region" evidence="8">
    <location>
        <begin position="331"/>
        <end position="369"/>
    </location>
</feature>
<evidence type="ECO:0000256" key="2">
    <source>
        <dbReference type="ARBA" id="ARBA00007613"/>
    </source>
</evidence>
<organism evidence="9 10">
    <name type="scientific">Methylomonas rapida</name>
    <dbReference type="NCBI Taxonomy" id="2963939"/>
    <lineage>
        <taxon>Bacteria</taxon>
        <taxon>Pseudomonadati</taxon>
        <taxon>Pseudomonadota</taxon>
        <taxon>Gammaproteobacteria</taxon>
        <taxon>Methylococcales</taxon>
        <taxon>Methylococcaceae</taxon>
        <taxon>Methylomonas</taxon>
    </lineage>
</organism>
<evidence type="ECO:0000256" key="1">
    <source>
        <dbReference type="ARBA" id="ARBA00004442"/>
    </source>
</evidence>
<dbReference type="InterPro" id="IPR051906">
    <property type="entry name" value="TolC-like"/>
</dbReference>
<dbReference type="RefSeq" id="WP_255190028.1">
    <property type="nucleotide sequence ID" value="NZ_CP113517.1"/>
</dbReference>
<keyword evidence="6" id="KW-0472">Membrane</keyword>
<evidence type="ECO:0000256" key="5">
    <source>
        <dbReference type="ARBA" id="ARBA00022692"/>
    </source>
</evidence>
<comment type="similarity">
    <text evidence="2">Belongs to the outer membrane factor (OMF) (TC 1.B.17) family.</text>
</comment>
<evidence type="ECO:0000256" key="4">
    <source>
        <dbReference type="ARBA" id="ARBA00022452"/>
    </source>
</evidence>
<keyword evidence="10" id="KW-1185">Reference proteome</keyword>
<evidence type="ECO:0000256" key="8">
    <source>
        <dbReference type="SAM" id="Coils"/>
    </source>
</evidence>
<dbReference type="Gene3D" id="1.20.1600.10">
    <property type="entry name" value="Outer membrane efflux proteins (OEP)"/>
    <property type="match status" value="1"/>
</dbReference>
<name>A0ABY7GKN2_9GAMM</name>
<evidence type="ECO:0000313" key="10">
    <source>
        <dbReference type="Proteomes" id="UP001162780"/>
    </source>
</evidence>
<keyword evidence="7" id="KW-0998">Cell outer membrane</keyword>
<dbReference type="EMBL" id="CP113517">
    <property type="protein sequence ID" value="WAR45061.1"/>
    <property type="molecule type" value="Genomic_DNA"/>
</dbReference>
<dbReference type="Proteomes" id="UP001162780">
    <property type="component" value="Chromosome"/>
</dbReference>
<evidence type="ECO:0000256" key="3">
    <source>
        <dbReference type="ARBA" id="ARBA00022448"/>
    </source>
</evidence>
<sequence>MTGYRHIKYCLPLLWWSVNPCLAEELMLSPPAHEQIPLAKNAGELVIEHLDPIDVDPQLNLAQLLEQTLEKYPDRLINEALQQEAEALKERGDSWLAGSTALVLDYADDTVGSDRGSREASANVEFTVWNWGQRSAAQDVAERAQVAAGKQSNAVKWEVARLLREALWDMALAENRLQLARNTMQISAQLLGKVRRRVELGDLPRADLLLAESDHLQNQALLTQAEAELMHSRKSYASLTQTTRIPASYQETLSAVQSIQPDHPLLEAINALIARKQAMVEWTKTTDSINQPKVSIGAKTTRDQRGGSDDQSTNIGVVIPFGHSTYDAPEIAAAHLELNQVLAQREHLQRQLEKNLHEAEHVLEVNRAELKIATQMKDIAEQHLKMMEISFESGEINLLDLLKIQARSLEAIRNAKEQEVKLQRNVALYNQAVGVLP</sequence>
<comment type="subcellular location">
    <subcellularLocation>
        <location evidence="1">Cell outer membrane</location>
    </subcellularLocation>
</comment>
<reference evidence="9" key="1">
    <citation type="submission" date="2022-11" db="EMBL/GenBank/DDBJ databases">
        <title>Methylomonas rapida sp. nov., Carotenoid-Producing Obligate Methanotrophs with High Growth Characteristics and Biotechnological Potential.</title>
        <authorList>
            <person name="Tikhonova E.N."/>
            <person name="Suleimanov R.Z."/>
            <person name="Miroshnikov K."/>
            <person name="Oshkin I.Y."/>
            <person name="Belova S.E."/>
            <person name="Danilova O.V."/>
            <person name="Ashikhmin A."/>
            <person name="Konopkin A."/>
            <person name="But S.Y."/>
            <person name="Khmelenina V.N."/>
            <person name="Kuznetsov N."/>
            <person name="Pimenov N.V."/>
            <person name="Dedysh S.N."/>
        </authorList>
    </citation>
    <scope>NUCLEOTIDE SEQUENCE</scope>
    <source>
        <strain evidence="9">MP1</strain>
    </source>
</reference>
<dbReference type="PANTHER" id="PTHR30026:SF20">
    <property type="entry name" value="OUTER MEMBRANE PROTEIN TOLC"/>
    <property type="match status" value="1"/>
</dbReference>
<evidence type="ECO:0000256" key="6">
    <source>
        <dbReference type="ARBA" id="ARBA00023136"/>
    </source>
</evidence>